<dbReference type="STRING" id="1076872.G8ZX72"/>
<evidence type="ECO:0000256" key="1">
    <source>
        <dbReference type="SAM" id="MobiDB-lite"/>
    </source>
</evidence>
<organism evidence="2 3">
    <name type="scientific">Torulaspora delbrueckii</name>
    <name type="common">Yeast</name>
    <name type="synonym">Candida colliculosa</name>
    <dbReference type="NCBI Taxonomy" id="4950"/>
    <lineage>
        <taxon>Eukaryota</taxon>
        <taxon>Fungi</taxon>
        <taxon>Dikarya</taxon>
        <taxon>Ascomycota</taxon>
        <taxon>Saccharomycotina</taxon>
        <taxon>Saccharomycetes</taxon>
        <taxon>Saccharomycetales</taxon>
        <taxon>Saccharomycetaceae</taxon>
        <taxon>Torulaspora</taxon>
    </lineage>
</organism>
<evidence type="ECO:0000313" key="3">
    <source>
        <dbReference type="Proteomes" id="UP000005627"/>
    </source>
</evidence>
<name>G8ZX72_TORDE</name>
<dbReference type="RefSeq" id="XP_003682427.1">
    <property type="nucleotide sequence ID" value="XM_003682379.1"/>
</dbReference>
<reference evidence="2 3" key="1">
    <citation type="journal article" date="2011" name="Proc. Natl. Acad. Sci. U.S.A.">
        <title>Evolutionary erosion of yeast sex chromosomes by mating-type switching accidents.</title>
        <authorList>
            <person name="Gordon J.L."/>
            <person name="Armisen D."/>
            <person name="Proux-Wera E."/>
            <person name="Oheigeartaigh S.S."/>
            <person name="Byrne K.P."/>
            <person name="Wolfe K.H."/>
        </authorList>
    </citation>
    <scope>NUCLEOTIDE SEQUENCE [LARGE SCALE GENOMIC DNA]</scope>
    <source>
        <strain evidence="3">ATCC 10662 / CBS 1146 / NBRC 0425 / NCYC 2629 / NRRL Y-866</strain>
    </source>
</reference>
<dbReference type="GO" id="GO:0006338">
    <property type="term" value="P:chromatin remodeling"/>
    <property type="evidence" value="ECO:0007669"/>
    <property type="project" value="EnsemblFungi"/>
</dbReference>
<dbReference type="FunCoup" id="G8ZX72">
    <property type="interactions" value="233"/>
</dbReference>
<dbReference type="AlphaFoldDB" id="G8ZX72"/>
<evidence type="ECO:0000313" key="2">
    <source>
        <dbReference type="EMBL" id="CCE93216.1"/>
    </source>
</evidence>
<dbReference type="GO" id="GO:0036437">
    <property type="term" value="C:Isw1b complex"/>
    <property type="evidence" value="ECO:0007669"/>
    <property type="project" value="EnsemblFungi"/>
</dbReference>
<accession>G8ZX72</accession>
<keyword evidence="3" id="KW-1185">Reference proteome</keyword>
<dbReference type="InParanoid" id="G8ZX72"/>
<dbReference type="Proteomes" id="UP000005627">
    <property type="component" value="Chromosome 6"/>
</dbReference>
<dbReference type="KEGG" id="tdl:TDEL_0F04050"/>
<dbReference type="eggNOG" id="ENOG502QPXN">
    <property type="taxonomic scope" value="Eukaryota"/>
</dbReference>
<sequence>MKRSGRHDSASEEDLEETSNWEAFLGEETLNQLQKASHGGLATALLQEEPFARSLLSSWHYQYVISWLYKVADSYVTVNWVEGFKPMWRNIKFDEFLLLEDLRTVDKLGLLGEHDEGSLYRAIRLQLLKQMTNHKANKLQDWDAVLNHQLGTNTNFHELSVFDQLETIYRVIKIIESKSLVFKNYLSSNLDLFQFAEYTLDENRSLLVLPNVGVVVEKTLARPEEISLHVPVKLENCTVKYWDEKTQVVELIHLDYSNAIQDYLESFKVQYNVLTKGWNEFLEWYAREPNMIDFDEWIPIYAEHQLHVNRLIAHREKERSMAELLVTRKRSSRLVAREEETRRRDLENKWYEKLDDRDFFLRTRAKVVAKQLKRIKDSLWSQVWQNFETDLKELKVQKRHELGEPEQPARDDELTKLDLQVIQDGPRFTKRIIPSPAARAKITTPTEMPSELCVDQQELDELESFGIAINGEHPDDRSWVFHCPNEPEIPPLVITNIDEEEAASQTHDNLLSKPIIRCDMCLQWQHWDCAQQDLAYQPAHRDYAIVQLGNYAASRRSSRKQPQEQVYTPPVDKVPPIADSPAFICRYCASDAETQLRSQFAQELQASRLNAKRQQEELERKRLLKEHKKQQQQLELETPSHELHMPFT</sequence>
<dbReference type="OrthoDB" id="303107at2759"/>
<feature type="region of interest" description="Disordered" evidence="1">
    <location>
        <begin position="554"/>
        <end position="573"/>
    </location>
</feature>
<dbReference type="GO" id="GO:0031491">
    <property type="term" value="F:nucleosome binding"/>
    <property type="evidence" value="ECO:0007669"/>
    <property type="project" value="EnsemblFungi"/>
</dbReference>
<protein>
    <submittedName>
        <fullName evidence="2">Uncharacterized protein</fullName>
    </submittedName>
</protein>
<feature type="region of interest" description="Disordered" evidence="1">
    <location>
        <begin position="625"/>
        <end position="648"/>
    </location>
</feature>
<dbReference type="GO" id="GO:0003677">
    <property type="term" value="F:DNA binding"/>
    <property type="evidence" value="ECO:0007669"/>
    <property type="project" value="EnsemblFungi"/>
</dbReference>
<dbReference type="GO" id="GO:0016887">
    <property type="term" value="F:ATP hydrolysis activity"/>
    <property type="evidence" value="ECO:0007669"/>
    <property type="project" value="EnsemblFungi"/>
</dbReference>
<dbReference type="HOGENOM" id="CLU_016629_0_0_1"/>
<proteinExistence type="predicted"/>
<dbReference type="GeneID" id="11501811"/>
<dbReference type="EMBL" id="HE616747">
    <property type="protein sequence ID" value="CCE93216.1"/>
    <property type="molecule type" value="Genomic_DNA"/>
</dbReference>
<gene>
    <name evidence="2" type="primary">TDEL0F04050</name>
    <name evidence="2" type="ORF">TDEL_0F04050</name>
</gene>
<feature type="compositionally biased region" description="Basic and acidic residues" evidence="1">
    <location>
        <begin position="638"/>
        <end position="648"/>
    </location>
</feature>